<sequence>MKTIHDMFSTMMTKIQKRDAIENNINDLKHAPEYAQAEIADLRKENEEIKSKHDMAMRKINSLEPDNATMQSMGSK</sequence>
<dbReference type="AlphaFoldDB" id="A0A6S7KBQ4"/>
<comment type="caution">
    <text evidence="1">The sequence shown here is derived from an EMBL/GenBank/DDBJ whole genome shotgun (WGS) entry which is preliminary data.</text>
</comment>
<dbReference type="OrthoDB" id="6775061at2759"/>
<organism evidence="1 2">
    <name type="scientific">Paramuricea clavata</name>
    <name type="common">Red gorgonian</name>
    <name type="synonym">Violescent sea-whip</name>
    <dbReference type="NCBI Taxonomy" id="317549"/>
    <lineage>
        <taxon>Eukaryota</taxon>
        <taxon>Metazoa</taxon>
        <taxon>Cnidaria</taxon>
        <taxon>Anthozoa</taxon>
        <taxon>Octocorallia</taxon>
        <taxon>Malacalcyonacea</taxon>
        <taxon>Plexauridae</taxon>
        <taxon>Paramuricea</taxon>
    </lineage>
</organism>
<dbReference type="EMBL" id="CACRXK020026590">
    <property type="protein sequence ID" value="CAB4040294.1"/>
    <property type="molecule type" value="Genomic_DNA"/>
</dbReference>
<protein>
    <submittedName>
        <fullName evidence="1">Uncharacterized protein</fullName>
    </submittedName>
</protein>
<keyword evidence="2" id="KW-1185">Reference proteome</keyword>
<gene>
    <name evidence="1" type="ORF">PACLA_8A013250</name>
</gene>
<feature type="non-terminal residue" evidence="1">
    <location>
        <position position="76"/>
    </location>
</feature>
<name>A0A6S7KBQ4_PARCT</name>
<accession>A0A6S7KBQ4</accession>
<reference evidence="1" key="1">
    <citation type="submission" date="2020-04" db="EMBL/GenBank/DDBJ databases">
        <authorList>
            <person name="Alioto T."/>
            <person name="Alioto T."/>
            <person name="Gomez Garrido J."/>
        </authorList>
    </citation>
    <scope>NUCLEOTIDE SEQUENCE</scope>
    <source>
        <strain evidence="1">A484AB</strain>
    </source>
</reference>
<evidence type="ECO:0000313" key="2">
    <source>
        <dbReference type="Proteomes" id="UP001152795"/>
    </source>
</evidence>
<proteinExistence type="predicted"/>
<evidence type="ECO:0000313" key="1">
    <source>
        <dbReference type="EMBL" id="CAB4040294.1"/>
    </source>
</evidence>
<dbReference type="Proteomes" id="UP001152795">
    <property type="component" value="Unassembled WGS sequence"/>
</dbReference>